<dbReference type="AlphaFoldDB" id="A0A7R9MG14"/>
<evidence type="ECO:0000256" key="4">
    <source>
        <dbReference type="ARBA" id="ARBA00022723"/>
    </source>
</evidence>
<dbReference type="GO" id="GO:0008143">
    <property type="term" value="F:poly(A) binding"/>
    <property type="evidence" value="ECO:0007669"/>
    <property type="project" value="InterPro"/>
</dbReference>
<proteinExistence type="inferred from homology"/>
<dbReference type="Proteomes" id="UP000728032">
    <property type="component" value="Unassembled WGS sequence"/>
</dbReference>
<feature type="non-terminal residue" evidence="10">
    <location>
        <position position="1"/>
    </location>
</feature>
<evidence type="ECO:0000256" key="5">
    <source>
        <dbReference type="ARBA" id="ARBA00022737"/>
    </source>
</evidence>
<dbReference type="PANTHER" id="PTHR14738">
    <property type="entry name" value="ZINC FINGER CCCH DOMAIN-CONTAINING PROTEIN 14"/>
    <property type="match status" value="1"/>
</dbReference>
<evidence type="ECO:0000256" key="3">
    <source>
        <dbReference type="ARBA" id="ARBA00015071"/>
    </source>
</evidence>
<keyword evidence="4" id="KW-0479">Metal-binding</keyword>
<keyword evidence="5" id="KW-0677">Repeat</keyword>
<dbReference type="OrthoDB" id="5589010at2759"/>
<evidence type="ECO:0000313" key="11">
    <source>
        <dbReference type="Proteomes" id="UP000728032"/>
    </source>
</evidence>
<accession>A0A7R9MG14</accession>
<dbReference type="Gene3D" id="1.10.340.40">
    <property type="entry name" value="Nuclear abundant poly(A) RNA-bind protein 2, N-terminal domain"/>
    <property type="match status" value="1"/>
</dbReference>
<comment type="similarity">
    <text evidence="2">Belongs to the ZC3H14 family.</text>
</comment>
<feature type="region of interest" description="Disordered" evidence="9">
    <location>
        <begin position="241"/>
        <end position="260"/>
    </location>
</feature>
<comment type="subcellular location">
    <subcellularLocation>
        <location evidence="1">Nucleus</location>
    </subcellularLocation>
</comment>
<keyword evidence="11" id="KW-1185">Reference proteome</keyword>
<organism evidence="10">
    <name type="scientific">Oppiella nova</name>
    <dbReference type="NCBI Taxonomy" id="334625"/>
    <lineage>
        <taxon>Eukaryota</taxon>
        <taxon>Metazoa</taxon>
        <taxon>Ecdysozoa</taxon>
        <taxon>Arthropoda</taxon>
        <taxon>Chelicerata</taxon>
        <taxon>Arachnida</taxon>
        <taxon>Acari</taxon>
        <taxon>Acariformes</taxon>
        <taxon>Sarcoptiformes</taxon>
        <taxon>Oribatida</taxon>
        <taxon>Brachypylina</taxon>
        <taxon>Oppioidea</taxon>
        <taxon>Oppiidae</taxon>
        <taxon>Oppiella</taxon>
    </lineage>
</organism>
<feature type="compositionally biased region" description="Basic and acidic residues" evidence="9">
    <location>
        <begin position="159"/>
        <end position="169"/>
    </location>
</feature>
<name>A0A7R9MG14_9ACAR</name>
<dbReference type="GO" id="GO:0043488">
    <property type="term" value="P:regulation of mRNA stability"/>
    <property type="evidence" value="ECO:0007669"/>
    <property type="project" value="InterPro"/>
</dbReference>
<dbReference type="InterPro" id="IPR040366">
    <property type="entry name" value="Nab2/ZC3H14"/>
</dbReference>
<dbReference type="GO" id="GO:0005634">
    <property type="term" value="C:nucleus"/>
    <property type="evidence" value="ECO:0007669"/>
    <property type="project" value="UniProtKB-SubCell"/>
</dbReference>
<evidence type="ECO:0000256" key="9">
    <source>
        <dbReference type="SAM" id="MobiDB-lite"/>
    </source>
</evidence>
<evidence type="ECO:0000256" key="2">
    <source>
        <dbReference type="ARBA" id="ARBA00008423"/>
    </source>
</evidence>
<keyword evidence="6" id="KW-0863">Zinc-finger</keyword>
<dbReference type="PANTHER" id="PTHR14738:SF29">
    <property type="entry name" value="ZINC FINGER CCCH DOMAIN-CONTAINING PROTEIN 14"/>
    <property type="match status" value="1"/>
</dbReference>
<evidence type="ECO:0000313" key="10">
    <source>
        <dbReference type="EMBL" id="CAD7659535.1"/>
    </source>
</evidence>
<dbReference type="EMBL" id="CAJPVJ010017636">
    <property type="protein sequence ID" value="CAG2176697.1"/>
    <property type="molecule type" value="Genomic_DNA"/>
</dbReference>
<gene>
    <name evidence="10" type="ORF">ONB1V03_LOCUS16130</name>
</gene>
<evidence type="ECO:0000256" key="1">
    <source>
        <dbReference type="ARBA" id="ARBA00004123"/>
    </source>
</evidence>
<dbReference type="InterPro" id="IPR043094">
    <property type="entry name" value="Nab2/ZC3H14_N_sf"/>
</dbReference>
<protein>
    <recommendedName>
        <fullName evidence="3">Zinc finger CCCH domain-containing protein 14</fullName>
    </recommendedName>
</protein>
<feature type="compositionally biased region" description="Basic and acidic residues" evidence="9">
    <location>
        <begin position="83"/>
        <end position="103"/>
    </location>
</feature>
<dbReference type="GO" id="GO:0008270">
    <property type="term" value="F:zinc ion binding"/>
    <property type="evidence" value="ECO:0007669"/>
    <property type="project" value="UniProtKB-KW"/>
</dbReference>
<feature type="compositionally biased region" description="Basic and acidic residues" evidence="9">
    <location>
        <begin position="117"/>
        <end position="146"/>
    </location>
</feature>
<dbReference type="EMBL" id="OC932461">
    <property type="protein sequence ID" value="CAD7659535.1"/>
    <property type="molecule type" value="Genomic_DNA"/>
</dbReference>
<keyword evidence="7" id="KW-0862">Zinc</keyword>
<evidence type="ECO:0000256" key="6">
    <source>
        <dbReference type="ARBA" id="ARBA00022771"/>
    </source>
</evidence>
<evidence type="ECO:0000256" key="7">
    <source>
        <dbReference type="ARBA" id="ARBA00022833"/>
    </source>
</evidence>
<feature type="region of interest" description="Disordered" evidence="9">
    <location>
        <begin position="83"/>
        <end position="181"/>
    </location>
</feature>
<reference evidence="10" key="1">
    <citation type="submission" date="2020-11" db="EMBL/GenBank/DDBJ databases">
        <authorList>
            <person name="Tran Van P."/>
        </authorList>
    </citation>
    <scope>NUCLEOTIDE SEQUENCE</scope>
</reference>
<sequence>MSHFKSEVIQRLRSDIRSKLDQIGAFVDNELADYIMVLVANQKTKYQMKDDLSLFLGAETDQFVNWLHTTLKQLQLNANPSDDKKVVANEEEVQTKEMTKKTSLDANKSNAKHKRTKSDGIQEDKPEVATKSVSESDVKGNSEPEKGLIPQTNDVVESDDNKLEKHEQNDSEVVLRLNPDGDGDVDELLQESDVNDNHKIGAKKVETKQEVAKEVKSIKATLPRRQPLTTAPVSTIGAVVRSKPRPVSSDDEDSAKECNSRPVVSSVASVVRVTQRKPSVPLALQANKNLLLRAMKDAHQSTARKRTIDEVAEYTPTPITPIKKRLGEKSEIVFTDEVQPDLDPQDLRNYLNVVKT</sequence>
<evidence type="ECO:0000256" key="8">
    <source>
        <dbReference type="ARBA" id="ARBA00023242"/>
    </source>
</evidence>
<keyword evidence="8" id="KW-0539">Nucleus</keyword>
<dbReference type="GO" id="GO:0005737">
    <property type="term" value="C:cytoplasm"/>
    <property type="evidence" value="ECO:0007669"/>
    <property type="project" value="TreeGrafter"/>
</dbReference>